<dbReference type="Proteomes" id="UP001218629">
    <property type="component" value="Chromosome"/>
</dbReference>
<dbReference type="RefSeq" id="WP_275307961.1">
    <property type="nucleotide sequence ID" value="NZ_CP095749.1"/>
</dbReference>
<feature type="transmembrane region" description="Helical" evidence="2">
    <location>
        <begin position="64"/>
        <end position="81"/>
    </location>
</feature>
<proteinExistence type="predicted"/>
<feature type="transmembrane region" description="Helical" evidence="2">
    <location>
        <begin position="24"/>
        <end position="52"/>
    </location>
</feature>
<dbReference type="EMBL" id="CP095749">
    <property type="protein sequence ID" value="WEB40854.1"/>
    <property type="molecule type" value="Genomic_DNA"/>
</dbReference>
<keyword evidence="2" id="KW-0812">Transmembrane</keyword>
<feature type="compositionally biased region" description="Low complexity" evidence="1">
    <location>
        <begin position="470"/>
        <end position="479"/>
    </location>
</feature>
<sequence>MSQLTERGTTLSSHGRTAAQRSSAIGTAVVSGVTAAGLGLGALAVAVLLLWVVSPYPDSGPSRALHLAAGLWFMAHGGGLVREATASGVPAPVGVTPLLLAALPVWLLHRAARDTLASAAEQRPDDGSAVAPRTLLGALLAGYLAVAAGALLYTSTGRLTAAPLAALLAVPGTAAVTLGGTAWHILGPDAVALLPARVPPAFRRLPAGLRAALTGPRLDTALKAAAAATLALLASGATLTLLGLALHPGRFADDLSQLAPDWAGRCTVLLLCLTLLPNAAVWGAAYGLGPGFTVGAGSAVGPLGTSPRPALPHFPLLSGLPDPGPGSWWSVAPALVVPAAAVVLLTRYAAGEGHRSWGRTAGTAAVAAGLCGLATAVLGVLAGGALGQGALASFGPRGWLIGLAAAGWTALAGVPGSLGLRAWRRAGRRAAEGRSVRLRALPGVLFRRTRAGHGQPGPEAGRRAGRRTGRGILRATGAGRRNRREEGGRTEGARETGDERRGEGQGESRKKDRATDPATGPEGGPEEDRGTAA</sequence>
<dbReference type="Pfam" id="PF19877">
    <property type="entry name" value="DUF6350"/>
    <property type="match status" value="1"/>
</dbReference>
<evidence type="ECO:0000313" key="4">
    <source>
        <dbReference type="Proteomes" id="UP001218629"/>
    </source>
</evidence>
<keyword evidence="2" id="KW-1133">Transmembrane helix</keyword>
<evidence type="ECO:0000313" key="3">
    <source>
        <dbReference type="EMBL" id="WEB40854.1"/>
    </source>
</evidence>
<gene>
    <name evidence="3" type="ORF">MOV08_17245</name>
</gene>
<feature type="transmembrane region" description="Helical" evidence="2">
    <location>
        <begin position="224"/>
        <end position="246"/>
    </location>
</feature>
<evidence type="ECO:0000256" key="1">
    <source>
        <dbReference type="SAM" id="MobiDB-lite"/>
    </source>
</evidence>
<name>A0ABY8A7B0_9ACTN</name>
<feature type="transmembrane region" description="Helical" evidence="2">
    <location>
        <begin position="398"/>
        <end position="420"/>
    </location>
</feature>
<feature type="transmembrane region" description="Helical" evidence="2">
    <location>
        <begin position="267"/>
        <end position="288"/>
    </location>
</feature>
<accession>A0ABY8A7B0</accession>
<protein>
    <submittedName>
        <fullName evidence="3">DUF6350 family protein</fullName>
    </submittedName>
</protein>
<keyword evidence="2" id="KW-0472">Membrane</keyword>
<organism evidence="3 4">
    <name type="scientific">Streptomyces yunnanensis</name>
    <dbReference type="NCBI Taxonomy" id="156453"/>
    <lineage>
        <taxon>Bacteria</taxon>
        <taxon>Bacillati</taxon>
        <taxon>Actinomycetota</taxon>
        <taxon>Actinomycetes</taxon>
        <taxon>Kitasatosporales</taxon>
        <taxon>Streptomycetaceae</taxon>
        <taxon>Streptomyces</taxon>
    </lineage>
</organism>
<feature type="transmembrane region" description="Helical" evidence="2">
    <location>
        <begin position="328"/>
        <end position="350"/>
    </location>
</feature>
<keyword evidence="4" id="KW-1185">Reference proteome</keyword>
<feature type="transmembrane region" description="Helical" evidence="2">
    <location>
        <begin position="134"/>
        <end position="153"/>
    </location>
</feature>
<dbReference type="InterPro" id="IPR045931">
    <property type="entry name" value="DUF6350"/>
</dbReference>
<feature type="transmembrane region" description="Helical" evidence="2">
    <location>
        <begin position="88"/>
        <end position="108"/>
    </location>
</feature>
<feature type="compositionally biased region" description="Basic and acidic residues" evidence="1">
    <location>
        <begin position="483"/>
        <end position="515"/>
    </location>
</feature>
<evidence type="ECO:0000256" key="2">
    <source>
        <dbReference type="SAM" id="Phobius"/>
    </source>
</evidence>
<feature type="transmembrane region" description="Helical" evidence="2">
    <location>
        <begin position="362"/>
        <end position="386"/>
    </location>
</feature>
<feature type="transmembrane region" description="Helical" evidence="2">
    <location>
        <begin position="165"/>
        <end position="186"/>
    </location>
</feature>
<reference evidence="3 4" key="1">
    <citation type="submission" date="2022-03" db="EMBL/GenBank/DDBJ databases">
        <title>Streptomyces yunnanensis P86,complete genome.</title>
        <authorList>
            <person name="Chen S."/>
            <person name="Zhang Q."/>
        </authorList>
    </citation>
    <scope>NUCLEOTIDE SEQUENCE [LARGE SCALE GENOMIC DNA]</scope>
    <source>
        <strain evidence="3 4">P86</strain>
    </source>
</reference>
<feature type="region of interest" description="Disordered" evidence="1">
    <location>
        <begin position="447"/>
        <end position="533"/>
    </location>
</feature>